<dbReference type="GO" id="GO:0001680">
    <property type="term" value="P:tRNA 3'-terminal CCA addition"/>
    <property type="evidence" value="ECO:0007669"/>
    <property type="project" value="TreeGrafter"/>
</dbReference>
<organism evidence="6 7">
    <name type="scientific">Lactuca saligna</name>
    <name type="common">Willowleaf lettuce</name>
    <dbReference type="NCBI Taxonomy" id="75948"/>
    <lineage>
        <taxon>Eukaryota</taxon>
        <taxon>Viridiplantae</taxon>
        <taxon>Streptophyta</taxon>
        <taxon>Embryophyta</taxon>
        <taxon>Tracheophyta</taxon>
        <taxon>Spermatophyta</taxon>
        <taxon>Magnoliopsida</taxon>
        <taxon>eudicotyledons</taxon>
        <taxon>Gunneridae</taxon>
        <taxon>Pentapetalae</taxon>
        <taxon>asterids</taxon>
        <taxon>campanulids</taxon>
        <taxon>Asterales</taxon>
        <taxon>Asteraceae</taxon>
        <taxon>Cichorioideae</taxon>
        <taxon>Cichorieae</taxon>
        <taxon>Lactucinae</taxon>
        <taxon>Lactuca</taxon>
    </lineage>
</organism>
<proteinExistence type="inferred from homology"/>
<evidence type="ECO:0000256" key="3">
    <source>
        <dbReference type="ARBA" id="ARBA00022884"/>
    </source>
</evidence>
<dbReference type="GO" id="GO:0052929">
    <property type="term" value="F:ATP:3'-cytidine-cytidine-tRNA adenylyltransferase activity"/>
    <property type="evidence" value="ECO:0007669"/>
    <property type="project" value="TreeGrafter"/>
</dbReference>
<feature type="domain" description="Poly A polymerase head" evidence="5">
    <location>
        <begin position="5"/>
        <end position="45"/>
    </location>
</feature>
<evidence type="ECO:0000313" key="7">
    <source>
        <dbReference type="Proteomes" id="UP001177003"/>
    </source>
</evidence>
<dbReference type="Gene3D" id="1.10.3090.10">
    <property type="entry name" value="cca-adding enzyme, domain 2"/>
    <property type="match status" value="1"/>
</dbReference>
<dbReference type="GO" id="GO:0052927">
    <property type="term" value="F:CC tRNA cytidylyltransferase activity"/>
    <property type="evidence" value="ECO:0007669"/>
    <property type="project" value="TreeGrafter"/>
</dbReference>
<dbReference type="PANTHER" id="PTHR13734:SF5">
    <property type="entry name" value="CCA TRNA NUCLEOTIDYLTRANSFERASE, MITOCHONDRIAL"/>
    <property type="match status" value="1"/>
</dbReference>
<dbReference type="SUPFAM" id="SSF81301">
    <property type="entry name" value="Nucleotidyltransferase"/>
    <property type="match status" value="1"/>
</dbReference>
<accession>A0AA36E5F6</accession>
<protein>
    <recommendedName>
        <fullName evidence="5">Poly A polymerase head domain-containing protein</fullName>
    </recommendedName>
</protein>
<dbReference type="Pfam" id="PF01743">
    <property type="entry name" value="PolyA_pol"/>
    <property type="match status" value="1"/>
</dbReference>
<gene>
    <name evidence="6" type="ORF">LSALG_LOCUS22535</name>
</gene>
<evidence type="ECO:0000256" key="1">
    <source>
        <dbReference type="ARBA" id="ARBA00007265"/>
    </source>
</evidence>
<evidence type="ECO:0000259" key="5">
    <source>
        <dbReference type="Pfam" id="PF01743"/>
    </source>
</evidence>
<dbReference type="SUPFAM" id="SSF81891">
    <property type="entry name" value="Poly A polymerase C-terminal region-like"/>
    <property type="match status" value="1"/>
</dbReference>
<dbReference type="InterPro" id="IPR043519">
    <property type="entry name" value="NT_sf"/>
</dbReference>
<keyword evidence="7" id="KW-1185">Reference proteome</keyword>
<reference evidence="6" key="1">
    <citation type="submission" date="2023-04" db="EMBL/GenBank/DDBJ databases">
        <authorList>
            <person name="Vijverberg K."/>
            <person name="Xiong W."/>
            <person name="Schranz E."/>
        </authorList>
    </citation>
    <scope>NUCLEOTIDE SEQUENCE</scope>
</reference>
<evidence type="ECO:0000256" key="4">
    <source>
        <dbReference type="RuleBase" id="RU003953"/>
    </source>
</evidence>
<dbReference type="Proteomes" id="UP001177003">
    <property type="component" value="Chromosome 4"/>
</dbReference>
<dbReference type="GO" id="GO:0003723">
    <property type="term" value="F:RNA binding"/>
    <property type="evidence" value="ECO:0007669"/>
    <property type="project" value="UniProtKB-KW"/>
</dbReference>
<keyword evidence="3 4" id="KW-0694">RNA-binding</keyword>
<dbReference type="PANTHER" id="PTHR13734">
    <property type="entry name" value="TRNA-NUCLEOTIDYLTRANSFERASE"/>
    <property type="match status" value="1"/>
</dbReference>
<dbReference type="Gene3D" id="3.30.460.10">
    <property type="entry name" value="Beta Polymerase, domain 2"/>
    <property type="match status" value="1"/>
</dbReference>
<sequence length="267" mass="31216">MQFGSPEEDAYRRDLTINTLFYNIHTCLVEDFTKRGLDDLKFGKIVTPLPPKVTFLDDPLRVLRAIRFSTRFGFEMLEELKVAALDNDVKSAILGKVSRERIAFEIDLMLKASDARDVMRLDDGVEKFLCLIPFVLSNEDMNKNDLKIDLIEVPVKLKSRILLGLVLREMKDLWRVALMLSSIVGGEVEKRKEVFMEVEKEILKLGLDKVWEVKHLVDGNDIMRHLELEKSGPVVKKWLRNLRQWQLAYRYGSVEEYFDWMKSQMEM</sequence>
<dbReference type="AlphaFoldDB" id="A0AA36E5F6"/>
<keyword evidence="2 4" id="KW-0808">Transferase</keyword>
<evidence type="ECO:0000256" key="2">
    <source>
        <dbReference type="ARBA" id="ARBA00022679"/>
    </source>
</evidence>
<dbReference type="InterPro" id="IPR002646">
    <property type="entry name" value="PolA_pol_head_dom"/>
</dbReference>
<dbReference type="EMBL" id="OX465080">
    <property type="protein sequence ID" value="CAI9282913.1"/>
    <property type="molecule type" value="Genomic_DNA"/>
</dbReference>
<name>A0AA36E5F6_LACSI</name>
<comment type="similarity">
    <text evidence="1 4">Belongs to the tRNA nucleotidyltransferase/poly(A) polymerase family.</text>
</comment>
<evidence type="ECO:0000313" key="6">
    <source>
        <dbReference type="EMBL" id="CAI9282913.1"/>
    </source>
</evidence>